<evidence type="ECO:0000256" key="5">
    <source>
        <dbReference type="ARBA" id="ARBA00022723"/>
    </source>
</evidence>
<evidence type="ECO:0000256" key="2">
    <source>
        <dbReference type="ARBA" id="ARBA00008593"/>
    </source>
</evidence>
<evidence type="ECO:0000256" key="3">
    <source>
        <dbReference type="ARBA" id="ARBA00012388"/>
    </source>
</evidence>
<dbReference type="InterPro" id="IPR043519">
    <property type="entry name" value="NT_sf"/>
</dbReference>
<evidence type="ECO:0000259" key="8">
    <source>
        <dbReference type="Pfam" id="PF03828"/>
    </source>
</evidence>
<evidence type="ECO:0000259" key="9">
    <source>
        <dbReference type="Pfam" id="PF22600"/>
    </source>
</evidence>
<dbReference type="PANTHER" id="PTHR23092">
    <property type="entry name" value="POLY(A) RNA POLYMERASE"/>
    <property type="match status" value="1"/>
</dbReference>
<reference evidence="10 11" key="1">
    <citation type="journal article" date="2016" name="DNA Res.">
        <title>The draft genome of MD-2 pineapple using hybrid error correction of long reads.</title>
        <authorList>
            <person name="Redwan R.M."/>
            <person name="Saidin A."/>
            <person name="Kumar S.V."/>
        </authorList>
    </citation>
    <scope>NUCLEOTIDE SEQUENCE [LARGE SCALE GENOMIC DNA]</scope>
    <source>
        <strain evidence="11">cv. MD2</strain>
        <tissue evidence="10">Leaf</tissue>
    </source>
</reference>
<dbReference type="Proteomes" id="UP000092600">
    <property type="component" value="Unassembled WGS sequence"/>
</dbReference>
<feature type="domain" description="Poly(A) RNA polymerase mitochondrial-like central palm" evidence="9">
    <location>
        <begin position="114"/>
        <end position="241"/>
    </location>
</feature>
<dbReference type="InterPro" id="IPR002058">
    <property type="entry name" value="PAP_assoc"/>
</dbReference>
<dbReference type="STRING" id="4615.A0A199UHL1"/>
<evidence type="ECO:0000256" key="7">
    <source>
        <dbReference type="SAM" id="MobiDB-lite"/>
    </source>
</evidence>
<dbReference type="AlphaFoldDB" id="A0A199UHL1"/>
<dbReference type="Gene3D" id="1.10.1410.10">
    <property type="match status" value="1"/>
</dbReference>
<protein>
    <recommendedName>
        <fullName evidence="3">polynucleotide adenylyltransferase</fullName>
        <ecNumber evidence="3">2.7.7.19</ecNumber>
    </recommendedName>
</protein>
<dbReference type="GO" id="GO:0003729">
    <property type="term" value="F:mRNA binding"/>
    <property type="evidence" value="ECO:0007669"/>
    <property type="project" value="TreeGrafter"/>
</dbReference>
<evidence type="ECO:0000313" key="11">
    <source>
        <dbReference type="Proteomes" id="UP000092600"/>
    </source>
</evidence>
<dbReference type="InterPro" id="IPR045862">
    <property type="entry name" value="Trf4-like"/>
</dbReference>
<dbReference type="Pfam" id="PF03828">
    <property type="entry name" value="PAP_assoc"/>
    <property type="match status" value="1"/>
</dbReference>
<comment type="caution">
    <text evidence="10">The sequence shown here is derived from an EMBL/GenBank/DDBJ whole genome shotgun (WGS) entry which is preliminary data.</text>
</comment>
<dbReference type="GO" id="GO:0031499">
    <property type="term" value="C:TRAMP complex"/>
    <property type="evidence" value="ECO:0007669"/>
    <property type="project" value="TreeGrafter"/>
</dbReference>
<keyword evidence="5" id="KW-0479">Metal-binding</keyword>
<feature type="region of interest" description="Disordered" evidence="7">
    <location>
        <begin position="477"/>
        <end position="545"/>
    </location>
</feature>
<organism evidence="10 11">
    <name type="scientific">Ananas comosus</name>
    <name type="common">Pineapple</name>
    <name type="synonym">Ananas ananas</name>
    <dbReference type="NCBI Taxonomy" id="4615"/>
    <lineage>
        <taxon>Eukaryota</taxon>
        <taxon>Viridiplantae</taxon>
        <taxon>Streptophyta</taxon>
        <taxon>Embryophyta</taxon>
        <taxon>Tracheophyta</taxon>
        <taxon>Spermatophyta</taxon>
        <taxon>Magnoliopsida</taxon>
        <taxon>Liliopsida</taxon>
        <taxon>Poales</taxon>
        <taxon>Bromeliaceae</taxon>
        <taxon>Bromelioideae</taxon>
        <taxon>Ananas</taxon>
    </lineage>
</organism>
<dbReference type="EC" id="2.7.7.19" evidence="3"/>
<dbReference type="SUPFAM" id="SSF81631">
    <property type="entry name" value="PAP/OAS1 substrate-binding domain"/>
    <property type="match status" value="1"/>
</dbReference>
<name>A0A199UHL1_ANACO</name>
<dbReference type="CDD" id="cd05402">
    <property type="entry name" value="NT_PAP_TUTase"/>
    <property type="match status" value="1"/>
</dbReference>
<comment type="cofactor">
    <cofactor evidence="1">
        <name>Mn(2+)</name>
        <dbReference type="ChEBI" id="CHEBI:29035"/>
    </cofactor>
</comment>
<sequence length="545" mass="60108">MDEGTPSFVYETLPALTLAPDDPAPGDPYPDPAGSYAVFRTEITAAAGPAADAPAADFFALDVSATATPIRDEIPPSPALTSSRAPEPPLAAAAASERAWFRAGCRFKSPMLQLHKEILDFCDFVSPTPEEQASRAAAVHSVFEVIKHIWPQCKVEVFGSFRTGLYLPTSDIDASTSDLLDLPAVIIESKVKTPQVGLYALARALSQRSIAKKIQVIAKARVPIIKFVEKHSGIAFDISFDIDGGPKAADFIKDAVEKLPPLRPLCLILKVFLQQRELNEVYSGGIGSYGLLAMLIAHLQMQWGGQDLHSHHQSKEQNLGILLVHFFDFYGRKLNNWDVGISCNSKRTFFLKSNKGFMNSDRPYLLSIQDPQAPENDIGKNSYNYFKVKSAFSMAYAALTDASSIISLGWDRSILGTIIRPDPILLNRKGGKNGELTFSNLLRGAGEPTAQQFTYTNNVIYNWQLTDDEPLPRETLHAEDGSVLPSRKRRPSKSSQKSSKREKKDISQSSLGENKVKKIKKHGKGSRDYERVTKSLPRNSNSSRW</sequence>
<accession>A0A199UHL1</accession>
<proteinExistence type="inferred from homology"/>
<keyword evidence="4" id="KW-0808">Transferase</keyword>
<dbReference type="InterPro" id="IPR054708">
    <property type="entry name" value="MTPAP-like_central"/>
</dbReference>
<dbReference type="GO" id="GO:0031123">
    <property type="term" value="P:RNA 3'-end processing"/>
    <property type="evidence" value="ECO:0007669"/>
    <property type="project" value="TreeGrafter"/>
</dbReference>
<dbReference type="FunFam" id="3.30.460.10:FF:000006">
    <property type="entry name" value="non-canonical poly(A) RNA polymerase PAPD5"/>
    <property type="match status" value="1"/>
</dbReference>
<gene>
    <name evidence="10" type="ORF">ACMD2_16917</name>
</gene>
<feature type="compositionally biased region" description="Polar residues" evidence="7">
    <location>
        <begin position="536"/>
        <end position="545"/>
    </location>
</feature>
<dbReference type="Gene3D" id="3.30.460.10">
    <property type="entry name" value="Beta Polymerase, domain 2"/>
    <property type="match status" value="1"/>
</dbReference>
<dbReference type="GO" id="GO:1990817">
    <property type="term" value="F:poly(A) RNA polymerase activity"/>
    <property type="evidence" value="ECO:0007669"/>
    <property type="project" value="UniProtKB-EC"/>
</dbReference>
<evidence type="ECO:0000256" key="4">
    <source>
        <dbReference type="ARBA" id="ARBA00022679"/>
    </source>
</evidence>
<dbReference type="GO" id="GO:0046872">
    <property type="term" value="F:metal ion binding"/>
    <property type="evidence" value="ECO:0007669"/>
    <property type="project" value="UniProtKB-KW"/>
</dbReference>
<dbReference type="GO" id="GO:0005730">
    <property type="term" value="C:nucleolus"/>
    <property type="evidence" value="ECO:0007669"/>
    <property type="project" value="TreeGrafter"/>
</dbReference>
<feature type="domain" description="PAP-associated" evidence="8">
    <location>
        <begin position="318"/>
        <end position="376"/>
    </location>
</feature>
<evidence type="ECO:0000256" key="6">
    <source>
        <dbReference type="ARBA" id="ARBA00022842"/>
    </source>
</evidence>
<keyword evidence="6" id="KW-0460">Magnesium</keyword>
<evidence type="ECO:0000256" key="1">
    <source>
        <dbReference type="ARBA" id="ARBA00001936"/>
    </source>
</evidence>
<dbReference type="SUPFAM" id="SSF81301">
    <property type="entry name" value="Nucleotidyltransferase"/>
    <property type="match status" value="1"/>
</dbReference>
<dbReference type="PANTHER" id="PTHR23092:SF15">
    <property type="entry name" value="INACTIVE NON-CANONICAL POLY(A) RNA POLYMERASE PROTEIN TRF4-2-RELATED"/>
    <property type="match status" value="1"/>
</dbReference>
<dbReference type="Pfam" id="PF22600">
    <property type="entry name" value="MTPAP-like_central"/>
    <property type="match status" value="1"/>
</dbReference>
<comment type="similarity">
    <text evidence="2">Belongs to the DNA polymerase type-B-like family.</text>
</comment>
<dbReference type="EMBL" id="LSRQ01008121">
    <property type="protein sequence ID" value="OAY64228.1"/>
    <property type="molecule type" value="Genomic_DNA"/>
</dbReference>
<dbReference type="FunFam" id="1.10.1410.10:FF:000009">
    <property type="entry name" value="Poly(A) RNA polymerase cid14"/>
    <property type="match status" value="1"/>
</dbReference>
<evidence type="ECO:0000313" key="10">
    <source>
        <dbReference type="EMBL" id="OAY64228.1"/>
    </source>
</evidence>
<dbReference type="GO" id="GO:0043634">
    <property type="term" value="P:polyadenylation-dependent ncRNA catabolic process"/>
    <property type="evidence" value="ECO:0007669"/>
    <property type="project" value="TreeGrafter"/>
</dbReference>